<feature type="domain" description="Transposase IS204/IS1001/IS1096/IS1165 helix-turn-helix" evidence="2">
    <location>
        <begin position="102"/>
        <end position="151"/>
    </location>
</feature>
<name>A0A241Q2K4_FUSNP</name>
<dbReference type="InterPro" id="IPR002560">
    <property type="entry name" value="Transposase_DDE"/>
</dbReference>
<dbReference type="Pfam" id="PF14690">
    <property type="entry name" value="Zn_ribbon_ISL3"/>
    <property type="match status" value="1"/>
</dbReference>
<dbReference type="EMBL" id="CP022123">
    <property type="protein sequence ID" value="ASG28957.1"/>
    <property type="molecule type" value="Genomic_DNA"/>
</dbReference>
<dbReference type="InterPro" id="IPR029261">
    <property type="entry name" value="Transposase_Znf"/>
</dbReference>
<reference evidence="4 5" key="1">
    <citation type="submission" date="2017-06" db="EMBL/GenBank/DDBJ databases">
        <title>Genome sequencing of Fusobacterium nucleatum subsp. polymorphum KCOM 1275 (=ChDC F310).</title>
        <authorList>
            <person name="Kook J.-K."/>
            <person name="Park S.-N."/>
            <person name="Lim Y.K."/>
            <person name="Roh H."/>
        </authorList>
    </citation>
    <scope>NUCLEOTIDE SEQUENCE [LARGE SCALE GENOMIC DNA]</scope>
    <source>
        <strain evidence="4 5">KCOM 1275</strain>
    </source>
</reference>
<dbReference type="PANTHER" id="PTHR33498:SF1">
    <property type="entry name" value="TRANSPOSASE FOR INSERTION SEQUENCE ELEMENT IS1557"/>
    <property type="match status" value="1"/>
</dbReference>
<dbReference type="Proteomes" id="UP000197638">
    <property type="component" value="Chromosome"/>
</dbReference>
<accession>A0A241Q2K4</accession>
<dbReference type="InterPro" id="IPR047951">
    <property type="entry name" value="Transpos_ISL3"/>
</dbReference>
<dbReference type="Pfam" id="PF01610">
    <property type="entry name" value="DDE_Tnp_ISL3"/>
    <property type="match status" value="1"/>
</dbReference>
<protein>
    <submittedName>
        <fullName evidence="4">ISL3 family transposase</fullName>
    </submittedName>
</protein>
<evidence type="ECO:0000259" key="2">
    <source>
        <dbReference type="Pfam" id="PF13542"/>
    </source>
</evidence>
<organism evidence="4 5">
    <name type="scientific">Fusobacterium nucleatum subsp. polymorphum</name>
    <name type="common">Fusobacterium polymorphum</name>
    <dbReference type="NCBI Taxonomy" id="76857"/>
    <lineage>
        <taxon>Bacteria</taxon>
        <taxon>Fusobacteriati</taxon>
        <taxon>Fusobacteriota</taxon>
        <taxon>Fusobacteriia</taxon>
        <taxon>Fusobacteriales</taxon>
        <taxon>Fusobacteriaceae</taxon>
        <taxon>Fusobacterium</taxon>
    </lineage>
</organism>
<feature type="domain" description="Transposase IS204/IS1001/IS1096/IS1165 DDE" evidence="1">
    <location>
        <begin position="166"/>
        <end position="417"/>
    </location>
</feature>
<dbReference type="AlphaFoldDB" id="A0A241Q2K4"/>
<sequence>MISLSLSNFIKNILNIQDDNISFPEEDFCQIIQKGNYVIKVFKGFLKSNYCSCPHCNSKNIVKNGSSERNIKFIPFQNYNVELNLSIQRYICKDCKKTFSPSTSIAKDNSNISNNLKYTIAQELQENISLTFIAKKYNLSISSVQRIMDECYSDFKVNKDHLPETICIDEFKSVKNIDGAMSFIFADYQTKNIIDIIEDRRLNSLTEYFSRFSLEARNNVKYICMDMYSPYISLVKSIFPESEIVLDKFHIVNLVSRAFNQTRISIMNSLKDDSLKRKLKLFWKLLQKYYPDLCQEPYYCPSFKYKLSTKQKVDYLLEKSPELDVNFNIYQDILQSIRHNNFKRFENIVKKNLAKKEKVSKQMLVALKSLKKYMKHIENMFKSNITNGLIEGLNNKIKSIKRTAFGYSNFSNFKKRILIQAGIISISA</sequence>
<dbReference type="RefSeq" id="WP_088765237.1">
    <property type="nucleotide sequence ID" value="NZ_CP022123.1"/>
</dbReference>
<evidence type="ECO:0000259" key="3">
    <source>
        <dbReference type="Pfam" id="PF14690"/>
    </source>
</evidence>
<dbReference type="NCBIfam" id="NF033550">
    <property type="entry name" value="transpos_ISL3"/>
    <property type="match status" value="1"/>
</dbReference>
<dbReference type="PANTHER" id="PTHR33498">
    <property type="entry name" value="TRANSPOSASE FOR INSERTION SEQUENCE ELEMENT IS1557"/>
    <property type="match status" value="1"/>
</dbReference>
<dbReference type="InterPro" id="IPR032877">
    <property type="entry name" value="Transposase_HTH"/>
</dbReference>
<evidence type="ECO:0000259" key="1">
    <source>
        <dbReference type="Pfam" id="PF01610"/>
    </source>
</evidence>
<evidence type="ECO:0000313" key="4">
    <source>
        <dbReference type="EMBL" id="ASG28957.1"/>
    </source>
</evidence>
<feature type="domain" description="Transposase IS204/IS1001/IS1096/IS1165 zinc-finger" evidence="3">
    <location>
        <begin position="51"/>
        <end position="95"/>
    </location>
</feature>
<gene>
    <name evidence="4" type="ORF">CBG61_08625</name>
</gene>
<proteinExistence type="predicted"/>
<evidence type="ECO:0000313" key="5">
    <source>
        <dbReference type="Proteomes" id="UP000197638"/>
    </source>
</evidence>
<dbReference type="Pfam" id="PF13542">
    <property type="entry name" value="HTH_Tnp_ISL3"/>
    <property type="match status" value="1"/>
</dbReference>